<gene>
    <name evidence="1" type="ORF">WMO23_06740</name>
</gene>
<evidence type="ECO:0000313" key="2">
    <source>
        <dbReference type="Proteomes" id="UP001433088"/>
    </source>
</evidence>
<dbReference type="RefSeq" id="WP_349173584.1">
    <property type="nucleotide sequence ID" value="NZ_JBBMEU010000033.1"/>
</dbReference>
<comment type="caution">
    <text evidence="1">The sequence shown here is derived from an EMBL/GenBank/DDBJ whole genome shotgun (WGS) entry which is preliminary data.</text>
</comment>
<dbReference type="Proteomes" id="UP001433088">
    <property type="component" value="Unassembled WGS sequence"/>
</dbReference>
<organism evidence="1 2">
    <name type="scientific">Megasphaera intestinihominis</name>
    <dbReference type="NCBI Taxonomy" id="3133159"/>
    <lineage>
        <taxon>Bacteria</taxon>
        <taxon>Bacillati</taxon>
        <taxon>Bacillota</taxon>
        <taxon>Negativicutes</taxon>
        <taxon>Veillonellales</taxon>
        <taxon>Veillonellaceae</taxon>
        <taxon>Megasphaera</taxon>
    </lineage>
</organism>
<keyword evidence="2" id="KW-1185">Reference proteome</keyword>
<evidence type="ECO:0000313" key="1">
    <source>
        <dbReference type="EMBL" id="MEQ2422429.1"/>
    </source>
</evidence>
<sequence length="134" mass="15224">MKYDVTFSCGHTGTVQIYGTAAEREKKIAWYENYAVCPDCYEKARQEEVATAAKQAKADGLPALTGSEKQIRWAESIRKEKMAAAREWLAHYPGEQADKCLAWYGGHASASWWIDHRDERPQRTAKLGVAEWNK</sequence>
<accession>A0ABV1CZY9</accession>
<proteinExistence type="predicted"/>
<dbReference type="EMBL" id="JBBMEU010000033">
    <property type="protein sequence ID" value="MEQ2422429.1"/>
    <property type="molecule type" value="Genomic_DNA"/>
</dbReference>
<name>A0ABV1CZY9_9FIRM</name>
<protein>
    <submittedName>
        <fullName evidence="1">Uncharacterized protein</fullName>
    </submittedName>
</protein>
<reference evidence="1 2" key="1">
    <citation type="submission" date="2024-03" db="EMBL/GenBank/DDBJ databases">
        <title>Human intestinal bacterial collection.</title>
        <authorList>
            <person name="Pauvert C."/>
            <person name="Hitch T.C.A."/>
            <person name="Clavel T."/>
        </authorList>
    </citation>
    <scope>NUCLEOTIDE SEQUENCE [LARGE SCALE GENOMIC DNA]</scope>
    <source>
        <strain evidence="1 2">CLA-AA-H81</strain>
    </source>
</reference>